<dbReference type="KEGG" id="fbe:FF125_18380"/>
<protein>
    <submittedName>
        <fullName evidence="4">Beta-glucosidase</fullName>
    </submittedName>
</protein>
<evidence type="ECO:0000259" key="3">
    <source>
        <dbReference type="SMART" id="SM01217"/>
    </source>
</evidence>
<dbReference type="InterPro" id="IPR044993">
    <property type="entry name" value="BXL"/>
</dbReference>
<dbReference type="InterPro" id="IPR013783">
    <property type="entry name" value="Ig-like_fold"/>
</dbReference>
<dbReference type="PANTHER" id="PTHR42721">
    <property type="entry name" value="SUGAR HYDROLASE-RELATED"/>
    <property type="match status" value="1"/>
</dbReference>
<keyword evidence="5" id="KW-1185">Reference proteome</keyword>
<keyword evidence="2" id="KW-0378">Hydrolase</keyword>
<evidence type="ECO:0000313" key="5">
    <source>
        <dbReference type="Proteomes" id="UP000306229"/>
    </source>
</evidence>
<dbReference type="GO" id="GO:0045493">
    <property type="term" value="P:xylan catabolic process"/>
    <property type="evidence" value="ECO:0007669"/>
    <property type="project" value="InterPro"/>
</dbReference>
<dbReference type="GO" id="GO:0009044">
    <property type="term" value="F:xylan 1,4-beta-xylosidase activity"/>
    <property type="evidence" value="ECO:0007669"/>
    <property type="project" value="InterPro"/>
</dbReference>
<dbReference type="Pfam" id="PF14310">
    <property type="entry name" value="Fn3-like"/>
    <property type="match status" value="1"/>
</dbReference>
<dbReference type="GO" id="GO:0031222">
    <property type="term" value="P:arabinan catabolic process"/>
    <property type="evidence" value="ECO:0007669"/>
    <property type="project" value="TreeGrafter"/>
</dbReference>
<dbReference type="OrthoDB" id="9805821at2"/>
<evidence type="ECO:0000313" key="4">
    <source>
        <dbReference type="EMBL" id="QCX40317.1"/>
    </source>
</evidence>
<evidence type="ECO:0000256" key="2">
    <source>
        <dbReference type="ARBA" id="ARBA00022801"/>
    </source>
</evidence>
<dbReference type="InterPro" id="IPR026891">
    <property type="entry name" value="Fn3-like"/>
</dbReference>
<dbReference type="GO" id="GO:0046556">
    <property type="term" value="F:alpha-L-arabinofuranosidase activity"/>
    <property type="evidence" value="ECO:0007669"/>
    <property type="project" value="TreeGrafter"/>
</dbReference>
<dbReference type="PANTHER" id="PTHR42721:SF3">
    <property type="entry name" value="BETA-D-XYLOSIDASE 5-RELATED"/>
    <property type="match status" value="1"/>
</dbReference>
<feature type="domain" description="Fibronectin type III-like" evidence="3">
    <location>
        <begin position="180"/>
        <end position="249"/>
    </location>
</feature>
<accession>A0A5B7TZV9</accession>
<gene>
    <name evidence="4" type="ORF">FF125_18380</name>
</gene>
<dbReference type="EMBL" id="CP040749">
    <property type="protein sequence ID" value="QCX40317.1"/>
    <property type="molecule type" value="Genomic_DNA"/>
</dbReference>
<dbReference type="Gene3D" id="2.60.40.10">
    <property type="entry name" value="Immunoglobulins"/>
    <property type="match status" value="1"/>
</dbReference>
<dbReference type="SUPFAM" id="SSF52279">
    <property type="entry name" value="Beta-D-glucan exohydrolase, C-terminal domain"/>
    <property type="match status" value="1"/>
</dbReference>
<dbReference type="Pfam" id="PF01915">
    <property type="entry name" value="Glyco_hydro_3_C"/>
    <property type="match status" value="1"/>
</dbReference>
<dbReference type="InterPro" id="IPR002772">
    <property type="entry name" value="Glyco_hydro_3_C"/>
</dbReference>
<dbReference type="Proteomes" id="UP000306229">
    <property type="component" value="Chromosome"/>
</dbReference>
<proteinExistence type="inferred from homology"/>
<dbReference type="Gene3D" id="3.40.50.1700">
    <property type="entry name" value="Glycoside hydrolase family 3 C-terminal domain"/>
    <property type="match status" value="1"/>
</dbReference>
<evidence type="ECO:0000256" key="1">
    <source>
        <dbReference type="ARBA" id="ARBA00005336"/>
    </source>
</evidence>
<comment type="similarity">
    <text evidence="1">Belongs to the glycosyl hydrolase 3 family.</text>
</comment>
<reference evidence="4 5" key="1">
    <citation type="submission" date="2019-05" db="EMBL/GenBank/DDBJ databases">
        <title>Algicella ahnfeltiae gen. nov., sp. nov., a novel marine bacterium of the family Flavobacteriaceae isolated from a red alga.</title>
        <authorList>
            <person name="Nedashkovskaya O.I."/>
            <person name="Kukhlevskiy A.D."/>
            <person name="Kim S.-G."/>
            <person name="Zhukova N.V."/>
            <person name="Mikhailov V.V."/>
        </authorList>
    </citation>
    <scope>NUCLEOTIDE SEQUENCE [LARGE SCALE GENOMIC DNA]</scope>
    <source>
        <strain evidence="4 5">10Alg115</strain>
    </source>
</reference>
<sequence>MTICVVGLSADREGEEVDAIAAENVGDKVDLKLPENQINYVKEIAAKKKGPLVLVIASGSPVSLEGIEEHCDAILQIWYPGEQGGTAVADILFGDISPSGHLPITFPKNVNQLPPYEDYSMKERTYKYMTKEPMYPFGFGLTYSKTEIVHLKLNAERLKPKETLTATVTVKNTGNYAIDNVIQLYISPINTADGVPFNSLKAFKRVSLQKGETKNIFFSLMPEDLKMINQKGEKVWRKGAYKIIVGNASPGKLAIELGAAIPQEKTIQLK</sequence>
<organism evidence="4 5">
    <name type="scientific">Aureibaculum algae</name>
    <dbReference type="NCBI Taxonomy" id="2584122"/>
    <lineage>
        <taxon>Bacteria</taxon>
        <taxon>Pseudomonadati</taxon>
        <taxon>Bacteroidota</taxon>
        <taxon>Flavobacteriia</taxon>
        <taxon>Flavobacteriales</taxon>
        <taxon>Flavobacteriaceae</taxon>
        <taxon>Aureibaculum</taxon>
    </lineage>
</organism>
<name>A0A5B7TZV9_9FLAO</name>
<dbReference type="InterPro" id="IPR036881">
    <property type="entry name" value="Glyco_hydro_3_C_sf"/>
</dbReference>
<dbReference type="RefSeq" id="WP_138951230.1">
    <property type="nucleotide sequence ID" value="NZ_CP040749.1"/>
</dbReference>
<dbReference type="SMART" id="SM01217">
    <property type="entry name" value="Fn3_like"/>
    <property type="match status" value="1"/>
</dbReference>
<dbReference type="AlphaFoldDB" id="A0A5B7TZV9"/>